<proteinExistence type="predicted"/>
<dbReference type="Pfam" id="PF11761">
    <property type="entry name" value="CbiG_mid"/>
    <property type="match status" value="1"/>
</dbReference>
<evidence type="ECO:0008006" key="5">
    <source>
        <dbReference type="Google" id="ProtNLM"/>
    </source>
</evidence>
<dbReference type="PANTHER" id="PTHR37477">
    <property type="entry name" value="COBALT-PRECORRIN-5A HYDROLASE"/>
    <property type="match status" value="1"/>
</dbReference>
<dbReference type="Gene3D" id="3.40.50.11220">
    <property type="match status" value="1"/>
</dbReference>
<evidence type="ECO:0000259" key="1">
    <source>
        <dbReference type="Pfam" id="PF01890"/>
    </source>
</evidence>
<dbReference type="InterPro" id="IPR002750">
    <property type="entry name" value="CobE/GbiG_C"/>
</dbReference>
<dbReference type="AlphaFoldDB" id="E1YAE9"/>
<dbReference type="GO" id="GO:0009236">
    <property type="term" value="P:cobalamin biosynthetic process"/>
    <property type="evidence" value="ECO:0007669"/>
    <property type="project" value="InterPro"/>
</dbReference>
<feature type="domain" description="Cobalamin synthesis G N-terminal" evidence="2">
    <location>
        <begin position="56"/>
        <end position="136"/>
    </location>
</feature>
<dbReference type="InterPro" id="IPR038029">
    <property type="entry name" value="GbiG_N_sf"/>
</dbReference>
<dbReference type="InterPro" id="IPR021745">
    <property type="entry name" value="CbiG_mid"/>
</dbReference>
<dbReference type="Pfam" id="PF01890">
    <property type="entry name" value="CbiG_C"/>
    <property type="match status" value="1"/>
</dbReference>
<feature type="domain" description="Cobalamin biosynthesis central region" evidence="3">
    <location>
        <begin position="142"/>
        <end position="228"/>
    </location>
</feature>
<reference evidence="4" key="1">
    <citation type="journal article" date="2011" name="Environ. Microbiol.">
        <title>Genomic insights into the metabolic potential of the polycyclic aromatic hydrocarbon degrading sulfate-reducing Deltaproteobacterium N47.</title>
        <authorList>
            <person name="Bergmann F."/>
            <person name="Selesi D."/>
            <person name="Weinmaier T."/>
            <person name="Tischler P."/>
            <person name="Rattei T."/>
            <person name="Meckenstock R.U."/>
        </authorList>
    </citation>
    <scope>NUCLEOTIDE SEQUENCE</scope>
</reference>
<organism evidence="4">
    <name type="scientific">uncultured Desulfobacterium sp</name>
    <dbReference type="NCBI Taxonomy" id="201089"/>
    <lineage>
        <taxon>Bacteria</taxon>
        <taxon>Pseudomonadati</taxon>
        <taxon>Thermodesulfobacteriota</taxon>
        <taxon>Desulfobacteria</taxon>
        <taxon>Desulfobacterales</taxon>
        <taxon>Desulfobacteriaceae</taxon>
        <taxon>Desulfobacterium</taxon>
        <taxon>environmental samples</taxon>
    </lineage>
</organism>
<dbReference type="Gene3D" id="3.30.420.180">
    <property type="entry name" value="CobE/GbiG C-terminal domain"/>
    <property type="match status" value="1"/>
</dbReference>
<dbReference type="EMBL" id="FR695866">
    <property type="protein sequence ID" value="CBX27543.1"/>
    <property type="molecule type" value="Genomic_DNA"/>
</dbReference>
<feature type="domain" description="CobE/GbiG C-terminal" evidence="1">
    <location>
        <begin position="231"/>
        <end position="348"/>
    </location>
</feature>
<gene>
    <name evidence="4" type="ORF">N47_H23650</name>
</gene>
<evidence type="ECO:0000313" key="4">
    <source>
        <dbReference type="EMBL" id="CBX27543.1"/>
    </source>
</evidence>
<evidence type="ECO:0000259" key="2">
    <source>
        <dbReference type="Pfam" id="PF11760"/>
    </source>
</evidence>
<dbReference type="Pfam" id="PF11760">
    <property type="entry name" value="CbiG_N"/>
    <property type="match status" value="1"/>
</dbReference>
<protein>
    <recommendedName>
        <fullName evidence="5">Cobalamin biosynthesis protein CbiG</fullName>
    </recommendedName>
</protein>
<dbReference type="InterPro" id="IPR021744">
    <property type="entry name" value="CbiG_N"/>
</dbReference>
<sequence length="351" mass="38198">MFSRVQKMKSTAVYALTPRGAQLGKTISDQMKADFFLPSAFAADFDAIPFTGMLRVVKKNFSLYLRHIFIASAGIVVRAISPHLASKYEDPAVVVLDQEGKFCISLISGHLGGANRLAKEVAELTKGIPVITTATDSAGIVSLDMLAKEKKLKMLNPKAVKHVSMALLSDKPVMIFDANNSLGLKNKDNSIKIIWISREEDMRDDLPGVRVTFKAVKNPSPGHLILHPKCLIAGVGCNRGTNEQEILEFIANTFEGKGFSLHSLKCLVSIVNKNDEPGLLSAAKKMDVPVIFLVSDELKTIKPPHESDLVEKHIGVKSVCEAAAMFVSGNKKLLVPKLKTRNVTLAIALEV</sequence>
<dbReference type="InterPro" id="IPR052553">
    <property type="entry name" value="CbiG_hydrolase"/>
</dbReference>
<accession>E1YAE9</accession>
<name>E1YAE9_9BACT</name>
<dbReference type="SUPFAM" id="SSF159672">
    <property type="entry name" value="CbiG N-terminal domain-like"/>
    <property type="match status" value="1"/>
</dbReference>
<evidence type="ECO:0000259" key="3">
    <source>
        <dbReference type="Pfam" id="PF11761"/>
    </source>
</evidence>
<dbReference type="InterPro" id="IPR036518">
    <property type="entry name" value="CobE/GbiG_C_sf"/>
</dbReference>
<dbReference type="SUPFAM" id="SSF159664">
    <property type="entry name" value="CobE/GbiG C-terminal domain-like"/>
    <property type="match status" value="1"/>
</dbReference>
<dbReference type="PANTHER" id="PTHR37477:SF1">
    <property type="entry name" value="COBALT-PRECORRIN-5A HYDROLASE"/>
    <property type="match status" value="1"/>
</dbReference>